<proteinExistence type="predicted"/>
<sequence length="1136" mass="126499">MQLKVSSDLPPIFNLMRPSVEEYRVFRQTLLASSEFQTTLAHRAERHRWSGRDISREQGVSSAFGQKRELISAFRELVASRIDTFCAPGSANARAARRALGIPLHLPVQISRRRRILLFAMRGGFAMKMLRSGVHRLAVIRTFEGRALVYRRFVAPGLVHDPYYDAVLDCLLRYFELPTRYKVFDALQVFDIRTVRNALCLGIRSQDDLLATFDRQRRLFPPALLSALIRHRVIQHLTELVWLKPYRFADSDIKHCSEAYHVGRVVTLIRRLIAEGVSRQRSLVVLQNWWACDAQKLKQALDILKARIVVNVPALLEDAGNLMWTSNAENWAYLVDVLDAREPACWRQFERMLAASRLPSAQTINAIRSLGATRDDLVILQDLLLDALSRGRDPAPGMRLLCSSPHALSFTQIANCGQYLTRGNEQGLAGFLATLDRHGFSAATAVLVFQRVFVRLGPDELERILRLYRGCRDAATDPALIAAWIDTVHPSRIDALEYLAASLNVPDLVTLQGVRGLARISTAALRYAVEARHLRTPHALRRWATQPGVEQITHVDWTDAIDRMLLDDAWERANYEFVQDNHAAVSTAISSHIRSSLGRPPDYDDLPARAFYDRNEAQLHGSLRKRILDEIPEQLDATGGILLASLIRSRLAGDTNYSRDIVAFSDILESLIQGRGPGSAKPSHLEQEVAAFVYRVSAGELMTLWERVSGFEHHPRSLSLRDYYPMTWRRQAAEAKRPLDRTAFGPLRNAFEYASRFAGRKSMFDACQKLSPKQLEHPAASLQTYVRHLGVTLSVVPAARRDELFGCLDMLEKETSTVAAQYEAIKRLAGFFAVDLVDAVRAHGDAFAASLSRADAADLTSRLGGNTSSGRPGADDSADDVCANLVATLTKAAIHASKIYGKWASTEERQAFSVGAADGGLTISHYRAVVSKHPAAFFARNAAGICSAGRVAMWREDRHSHLVVFDQVSKRFVGMAMLYVQRFPAIDRNRKTLVMRAINPTEQATATHDPGSIVEAFRNVAIQIAETNDLAAVAFPSDAGQHFLSNRPSILSKIKERYANAAKNVSSPSWRYGLAEDATEKPTTPYRLRLGDQDRFYGYEEGQGAVDELYIVWQAGPVRGSSAAAQSASIASGWSG</sequence>
<name>A0ABU1LZK3_9BURK</name>
<dbReference type="RefSeq" id="WP_310125957.1">
    <property type="nucleotide sequence ID" value="NZ_JAVDRP010000016.1"/>
</dbReference>
<comment type="caution">
    <text evidence="1">The sequence shown here is derived from an EMBL/GenBank/DDBJ whole genome shotgun (WGS) entry which is preliminary data.</text>
</comment>
<accession>A0ABU1LZK3</accession>
<evidence type="ECO:0000313" key="1">
    <source>
        <dbReference type="EMBL" id="MDR6412193.1"/>
    </source>
</evidence>
<dbReference type="EMBL" id="JAVDRP010000016">
    <property type="protein sequence ID" value="MDR6412193.1"/>
    <property type="molecule type" value="Genomic_DNA"/>
</dbReference>
<protein>
    <submittedName>
        <fullName evidence="1">Uncharacterized protein</fullName>
    </submittedName>
</protein>
<dbReference type="Proteomes" id="UP001264340">
    <property type="component" value="Unassembled WGS sequence"/>
</dbReference>
<reference evidence="1 2" key="1">
    <citation type="submission" date="2023-07" db="EMBL/GenBank/DDBJ databases">
        <title>Sorghum-associated microbial communities from plants grown in Nebraska, USA.</title>
        <authorList>
            <person name="Schachtman D."/>
        </authorList>
    </citation>
    <scope>NUCLEOTIDE SEQUENCE [LARGE SCALE GENOMIC DNA]</scope>
    <source>
        <strain evidence="1 2">DS1316</strain>
    </source>
</reference>
<evidence type="ECO:0000313" key="2">
    <source>
        <dbReference type="Proteomes" id="UP001264340"/>
    </source>
</evidence>
<gene>
    <name evidence="1" type="ORF">J2804_005628</name>
</gene>
<organism evidence="1 2">
    <name type="scientific">Paraburkholderia terricola</name>
    <dbReference type="NCBI Taxonomy" id="169427"/>
    <lineage>
        <taxon>Bacteria</taxon>
        <taxon>Pseudomonadati</taxon>
        <taxon>Pseudomonadota</taxon>
        <taxon>Betaproteobacteria</taxon>
        <taxon>Burkholderiales</taxon>
        <taxon>Burkholderiaceae</taxon>
        <taxon>Paraburkholderia</taxon>
    </lineage>
</organism>
<keyword evidence="2" id="KW-1185">Reference proteome</keyword>